<dbReference type="InterPro" id="IPR039261">
    <property type="entry name" value="FNR_nucleotide-bd"/>
</dbReference>
<protein>
    <submittedName>
        <fullName evidence="3">Siderophore-interacting protein</fullName>
    </submittedName>
</protein>
<evidence type="ECO:0000313" key="3">
    <source>
        <dbReference type="EMBL" id="QCB95199.1"/>
    </source>
</evidence>
<evidence type="ECO:0000259" key="2">
    <source>
        <dbReference type="Pfam" id="PF08021"/>
    </source>
</evidence>
<gene>
    <name evidence="3" type="ORF">E5225_05125</name>
</gene>
<reference evidence="3 4" key="1">
    <citation type="submission" date="2019-04" db="EMBL/GenBank/DDBJ databases">
        <title>Isolation and identification of Cellulomonas shaoxiangyii sp. Nov. isolated from feces of the Tibetan antelopes (Pantholops hodgsonii) in the Qinghai-Tibet plateau of China.</title>
        <authorList>
            <person name="Tian Z."/>
        </authorList>
    </citation>
    <scope>NUCLEOTIDE SEQUENCE [LARGE SCALE GENOMIC DNA]</scope>
    <source>
        <strain evidence="3 4">Z28</strain>
    </source>
</reference>
<dbReference type="Pfam" id="PF08021">
    <property type="entry name" value="FAD_binding_9"/>
    <property type="match status" value="1"/>
</dbReference>
<dbReference type="OrthoDB" id="3291337at2"/>
<dbReference type="InterPro" id="IPR039374">
    <property type="entry name" value="SIP_fam"/>
</dbReference>
<dbReference type="KEGG" id="celz:E5225_05125"/>
<evidence type="ECO:0000259" key="1">
    <source>
        <dbReference type="Pfam" id="PF04954"/>
    </source>
</evidence>
<keyword evidence="4" id="KW-1185">Reference proteome</keyword>
<dbReference type="CDD" id="cd06193">
    <property type="entry name" value="siderophore_interacting"/>
    <property type="match status" value="1"/>
</dbReference>
<dbReference type="EMBL" id="CP039291">
    <property type="protein sequence ID" value="QCB95199.1"/>
    <property type="molecule type" value="Genomic_DNA"/>
</dbReference>
<sequence length="265" mass="28553">MLTPETHRLLRGEVLARWRVSPHMLRVTVGGGDLADGFAARGFDQWFRLFVPRPGQDELHLPPGVDLRGYARYVTMPESRRPLLRNYTVRGTRPGEIDIDLVAHGALDAATVSAAGWAARCEVGSPMALLDEGVTFAADGTQDWTLVVAEESGLPAALGVLASLPRDARGLAFLEVPTVEDVQPVDAPERVEVRWLVRADARAVPGALALRTVAAAALPPGRPYVFVVGEQALPQGVRRHLVAAGVAKPDIAFCGYWKHGGRPAR</sequence>
<feature type="domain" description="Siderophore-interacting FAD-binding" evidence="2">
    <location>
        <begin position="14"/>
        <end position="131"/>
    </location>
</feature>
<name>A0A4P7SLJ8_9CELL</name>
<dbReference type="AlphaFoldDB" id="A0A4P7SLJ8"/>
<dbReference type="Pfam" id="PF04954">
    <property type="entry name" value="SIP"/>
    <property type="match status" value="1"/>
</dbReference>
<feature type="domain" description="SIP-like Rossmann fold" evidence="1">
    <location>
        <begin position="143"/>
        <end position="260"/>
    </location>
</feature>
<accession>A0A4P7SLJ8</accession>
<dbReference type="Proteomes" id="UP000296469">
    <property type="component" value="Chromosome"/>
</dbReference>
<dbReference type="InterPro" id="IPR007037">
    <property type="entry name" value="SIP_rossman_dom"/>
</dbReference>
<dbReference type="Gene3D" id="2.40.30.10">
    <property type="entry name" value="Translation factors"/>
    <property type="match status" value="1"/>
</dbReference>
<evidence type="ECO:0000313" key="4">
    <source>
        <dbReference type="Proteomes" id="UP000296469"/>
    </source>
</evidence>
<proteinExistence type="predicted"/>
<dbReference type="InterPro" id="IPR013113">
    <property type="entry name" value="SIP_FAD-bd"/>
</dbReference>
<dbReference type="PANTHER" id="PTHR30157">
    <property type="entry name" value="FERRIC REDUCTASE, NADPH-DEPENDENT"/>
    <property type="match status" value="1"/>
</dbReference>
<dbReference type="Gene3D" id="3.40.50.80">
    <property type="entry name" value="Nucleotide-binding domain of ferredoxin-NADP reductase (FNR) module"/>
    <property type="match status" value="1"/>
</dbReference>
<organism evidence="3 4">
    <name type="scientific">Cellulomonas shaoxiangyii</name>
    <dbReference type="NCBI Taxonomy" id="2566013"/>
    <lineage>
        <taxon>Bacteria</taxon>
        <taxon>Bacillati</taxon>
        <taxon>Actinomycetota</taxon>
        <taxon>Actinomycetes</taxon>
        <taxon>Micrococcales</taxon>
        <taxon>Cellulomonadaceae</taxon>
        <taxon>Cellulomonas</taxon>
    </lineage>
</organism>
<dbReference type="PANTHER" id="PTHR30157:SF0">
    <property type="entry name" value="NADPH-DEPENDENT FERRIC-CHELATE REDUCTASE"/>
    <property type="match status" value="1"/>
</dbReference>